<dbReference type="OrthoDB" id="10138at10239"/>
<keyword evidence="1" id="KW-1133">Transmembrane helix</keyword>
<proteinExistence type="predicted"/>
<evidence type="ECO:0000313" key="4">
    <source>
        <dbReference type="Proteomes" id="UP000202129"/>
    </source>
</evidence>
<feature type="transmembrane region" description="Helical" evidence="1">
    <location>
        <begin position="141"/>
        <end position="171"/>
    </location>
</feature>
<dbReference type="KEGG" id="vg:1463430"/>
<dbReference type="RefSeq" id="NP_872541.1">
    <property type="nucleotide sequence ID" value="NC_005038.1"/>
</dbReference>
<keyword evidence="4" id="KW-1185">Reference proteome</keyword>
<evidence type="ECO:0000313" key="2">
    <source>
        <dbReference type="EMBL" id="AAP85724.1"/>
    </source>
</evidence>
<dbReference type="GeneID" id="1463430"/>
<dbReference type="Pfam" id="PF05820">
    <property type="entry name" value="Ac81"/>
    <property type="match status" value="1"/>
</dbReference>
<reference evidence="2 4" key="1">
    <citation type="journal article" date="2003" name="Virology">
        <title>The complete sequence of the Adoxophyes orana granulovirus genome.</title>
        <authorList>
            <person name="Wormleaton S."/>
            <person name="Kuzio J."/>
            <person name="Winstanley D."/>
        </authorList>
    </citation>
    <scope>NUCLEOTIDE SEQUENCE [LARGE SCALE GENOMIC DNA]</scope>
</reference>
<organism evidence="2 4">
    <name type="scientific">Adoxophyes orana granulovirus</name>
    <name type="common">AoGV</name>
    <dbReference type="NCBI Taxonomy" id="170617"/>
    <lineage>
        <taxon>Viruses</taxon>
        <taxon>Viruses incertae sedis</taxon>
        <taxon>Naldaviricetes</taxon>
        <taxon>Lefavirales</taxon>
        <taxon>Baculoviridae</taxon>
        <taxon>Betabaculovirus</taxon>
        <taxon>Betabaculovirus adoranae</taxon>
    </lineage>
</organism>
<accession>Q7T9S8</accession>
<protein>
    <submittedName>
        <fullName evidence="3">ADOR87</fullName>
    </submittedName>
    <submittedName>
        <fullName evidence="2">ORF_87</fullName>
    </submittedName>
</protein>
<evidence type="ECO:0000313" key="3">
    <source>
        <dbReference type="EMBL" id="AJA91727.1"/>
    </source>
</evidence>
<sequence length="190" mass="22070">MSSLEGNCNNNKRIKYDSQLFLKYIFDYKQYDTTDVPNIINICRVQVRKKGGALLAHYYAQVYLANGYSFEFHPGSQPKTFQNVNDNKNYIMCKSVLLCEKCCRKELTNFIDGENNFNIAFQNCETILCKRKSVQTVLGSTLLAILIINIIKFSAVNIIFIIFLVLLMYMVNNFLLNTPNVYYCEHYILN</sequence>
<organismHost>
    <name type="scientific">Adoxophyes</name>
    <dbReference type="NCBI Taxonomy" id="85584"/>
</organismHost>
<name>Q7T9S8_GVAO</name>
<evidence type="ECO:0000256" key="1">
    <source>
        <dbReference type="SAM" id="Phobius"/>
    </source>
</evidence>
<dbReference type="EMBL" id="KM226332">
    <property type="protein sequence ID" value="AJA91727.1"/>
    <property type="molecule type" value="Genomic_DNA"/>
</dbReference>
<keyword evidence="1" id="KW-0812">Transmembrane</keyword>
<gene>
    <name evidence="2" type="primary">ORF_87</name>
</gene>
<dbReference type="Proteomes" id="UP000202129">
    <property type="component" value="Segment"/>
</dbReference>
<keyword evidence="1" id="KW-0472">Membrane</keyword>
<reference evidence="3" key="2">
    <citation type="journal article" date="2015" name="J. Gen. Virol.">
        <title>Isolation of an Adoxophyes orana granulovirus (AdorGV) occlusion body morphology mutant: biological activity, genome sequence and relationship to other isolates of AdorGV.</title>
        <authorList>
            <person name="Nakai M."/>
            <person name="Harrison R.L."/>
            <person name="Uchida H."/>
            <person name="Ukuda R."/>
            <person name="Hikihara S."/>
            <person name="Ishii K."/>
            <person name="Kunimi Y."/>
        </authorList>
    </citation>
    <scope>NUCLEOTIDE SEQUENCE</scope>
    <source>
        <strain evidence="3">Miyazaki</strain>
    </source>
</reference>
<dbReference type="EMBL" id="AF547984">
    <property type="protein sequence ID" value="AAP85724.1"/>
    <property type="molecule type" value="Genomic_DNA"/>
</dbReference>
<dbReference type="InterPro" id="IPR008563">
    <property type="entry name" value="AcMNPV_AC81"/>
</dbReference>